<protein>
    <recommendedName>
        <fullName evidence="3">Small ribosomal subunit protein bS16</fullName>
    </recommendedName>
</protein>
<dbReference type="GO" id="GO:0015935">
    <property type="term" value="C:small ribosomal subunit"/>
    <property type="evidence" value="ECO:0007669"/>
    <property type="project" value="TreeGrafter"/>
</dbReference>
<comment type="caution">
    <text evidence="5">The sequence shown here is derived from an EMBL/GenBank/DDBJ whole genome shotgun (WGS) entry which is preliminary data.</text>
</comment>
<dbReference type="PANTHER" id="PTHR12919:SF20">
    <property type="entry name" value="SMALL RIBOSOMAL SUBUNIT PROTEIN BS16M"/>
    <property type="match status" value="1"/>
</dbReference>
<dbReference type="NCBIfam" id="TIGR00002">
    <property type="entry name" value="S16"/>
    <property type="match status" value="1"/>
</dbReference>
<dbReference type="SUPFAM" id="SSF54565">
    <property type="entry name" value="Ribosomal protein S16"/>
    <property type="match status" value="1"/>
</dbReference>
<evidence type="ECO:0000256" key="2">
    <source>
        <dbReference type="ARBA" id="ARBA00023274"/>
    </source>
</evidence>
<feature type="compositionally biased region" description="Acidic residues" evidence="4">
    <location>
        <begin position="131"/>
        <end position="142"/>
    </location>
</feature>
<organism evidence="5 6">
    <name type="scientific">Pseudobythopirellula maris</name>
    <dbReference type="NCBI Taxonomy" id="2527991"/>
    <lineage>
        <taxon>Bacteria</taxon>
        <taxon>Pseudomonadati</taxon>
        <taxon>Planctomycetota</taxon>
        <taxon>Planctomycetia</taxon>
        <taxon>Pirellulales</taxon>
        <taxon>Lacipirellulaceae</taxon>
        <taxon>Pseudobythopirellula</taxon>
    </lineage>
</organism>
<comment type="similarity">
    <text evidence="3">Belongs to the bacterial ribosomal protein bS16 family.</text>
</comment>
<dbReference type="AlphaFoldDB" id="A0A5C5ZTD7"/>
<reference evidence="5 6" key="1">
    <citation type="submission" date="2019-02" db="EMBL/GenBank/DDBJ databases">
        <title>Deep-cultivation of Planctomycetes and their phenomic and genomic characterization uncovers novel biology.</title>
        <authorList>
            <person name="Wiegand S."/>
            <person name="Jogler M."/>
            <person name="Boedeker C."/>
            <person name="Pinto D."/>
            <person name="Vollmers J."/>
            <person name="Rivas-Marin E."/>
            <person name="Kohn T."/>
            <person name="Peeters S.H."/>
            <person name="Heuer A."/>
            <person name="Rast P."/>
            <person name="Oberbeckmann S."/>
            <person name="Bunk B."/>
            <person name="Jeske O."/>
            <person name="Meyerdierks A."/>
            <person name="Storesund J.E."/>
            <person name="Kallscheuer N."/>
            <person name="Luecker S."/>
            <person name="Lage O.M."/>
            <person name="Pohl T."/>
            <person name="Merkel B.J."/>
            <person name="Hornburger P."/>
            <person name="Mueller R.-W."/>
            <person name="Bruemmer F."/>
            <person name="Labrenz M."/>
            <person name="Spormann A.M."/>
            <person name="Op Den Camp H."/>
            <person name="Overmann J."/>
            <person name="Amann R."/>
            <person name="Jetten M.S.M."/>
            <person name="Mascher T."/>
            <person name="Medema M.H."/>
            <person name="Devos D.P."/>
            <person name="Kaster A.-K."/>
            <person name="Ovreas L."/>
            <person name="Rohde M."/>
            <person name="Galperin M.Y."/>
            <person name="Jogler C."/>
        </authorList>
    </citation>
    <scope>NUCLEOTIDE SEQUENCE [LARGE SCALE GENOMIC DNA]</scope>
    <source>
        <strain evidence="5 6">Mal64</strain>
    </source>
</reference>
<keyword evidence="2 3" id="KW-0687">Ribonucleoprotein</keyword>
<dbReference type="GO" id="GO:0003735">
    <property type="term" value="F:structural constituent of ribosome"/>
    <property type="evidence" value="ECO:0007669"/>
    <property type="project" value="InterPro"/>
</dbReference>
<dbReference type="Proteomes" id="UP000315440">
    <property type="component" value="Unassembled WGS sequence"/>
</dbReference>
<feature type="region of interest" description="Disordered" evidence="4">
    <location>
        <begin position="110"/>
        <end position="177"/>
    </location>
</feature>
<evidence type="ECO:0000256" key="3">
    <source>
        <dbReference type="HAMAP-Rule" id="MF_00385"/>
    </source>
</evidence>
<dbReference type="EMBL" id="SJPQ01000001">
    <property type="protein sequence ID" value="TWT90762.1"/>
    <property type="molecule type" value="Genomic_DNA"/>
</dbReference>
<dbReference type="GO" id="GO:0006412">
    <property type="term" value="P:translation"/>
    <property type="evidence" value="ECO:0007669"/>
    <property type="project" value="UniProtKB-UniRule"/>
</dbReference>
<proteinExistence type="inferred from homology"/>
<dbReference type="HAMAP" id="MF_00385">
    <property type="entry name" value="Ribosomal_bS16"/>
    <property type="match status" value="1"/>
</dbReference>
<dbReference type="InterPro" id="IPR023803">
    <property type="entry name" value="Ribosomal_bS16_dom_sf"/>
</dbReference>
<dbReference type="PANTHER" id="PTHR12919">
    <property type="entry name" value="30S RIBOSOMAL PROTEIN S16"/>
    <property type="match status" value="1"/>
</dbReference>
<dbReference type="Pfam" id="PF00886">
    <property type="entry name" value="Ribosomal_S16"/>
    <property type="match status" value="1"/>
</dbReference>
<dbReference type="GO" id="GO:0005737">
    <property type="term" value="C:cytoplasm"/>
    <property type="evidence" value="ECO:0007669"/>
    <property type="project" value="UniProtKB-ARBA"/>
</dbReference>
<evidence type="ECO:0000313" key="6">
    <source>
        <dbReference type="Proteomes" id="UP000315440"/>
    </source>
</evidence>
<dbReference type="Gene3D" id="3.30.1320.10">
    <property type="match status" value="1"/>
</dbReference>
<evidence type="ECO:0000313" key="5">
    <source>
        <dbReference type="EMBL" id="TWT90762.1"/>
    </source>
</evidence>
<evidence type="ECO:0000256" key="1">
    <source>
        <dbReference type="ARBA" id="ARBA00022980"/>
    </source>
</evidence>
<keyword evidence="1 3" id="KW-0689">Ribosomal protein</keyword>
<name>A0A5C5ZTD7_9BACT</name>
<feature type="compositionally biased region" description="Basic and acidic residues" evidence="4">
    <location>
        <begin position="158"/>
        <end position="177"/>
    </location>
</feature>
<keyword evidence="6" id="KW-1185">Reference proteome</keyword>
<accession>A0A5C5ZTD7</accession>
<sequence length="177" mass="19343">MAALMWRATPGDYNVSVRIRMKKMGRSHRHFFRICAMDKRSPRDGKVLEELGTYDPHVGETDARASLNKERIDYWLSVGAQPSENVAVLIKKYGTDGTHADAQREALGRLSLPADVSDPDMPEAPKPPEPEPAEEAAAEGEASEDKPTDEAASEAPAEEAKADEAPAEEKKEEASAE</sequence>
<evidence type="ECO:0000256" key="4">
    <source>
        <dbReference type="SAM" id="MobiDB-lite"/>
    </source>
</evidence>
<dbReference type="InterPro" id="IPR000307">
    <property type="entry name" value="Ribosomal_bS16"/>
</dbReference>
<gene>
    <name evidence="3 5" type="primary">rpsP</name>
    <name evidence="5" type="ORF">Mal64_11590</name>
</gene>